<organism evidence="2 3">
    <name type="scientific">Eumeta variegata</name>
    <name type="common">Bagworm moth</name>
    <name type="synonym">Eumeta japonica</name>
    <dbReference type="NCBI Taxonomy" id="151549"/>
    <lineage>
        <taxon>Eukaryota</taxon>
        <taxon>Metazoa</taxon>
        <taxon>Ecdysozoa</taxon>
        <taxon>Arthropoda</taxon>
        <taxon>Hexapoda</taxon>
        <taxon>Insecta</taxon>
        <taxon>Pterygota</taxon>
        <taxon>Neoptera</taxon>
        <taxon>Endopterygota</taxon>
        <taxon>Lepidoptera</taxon>
        <taxon>Glossata</taxon>
        <taxon>Ditrysia</taxon>
        <taxon>Tineoidea</taxon>
        <taxon>Psychidae</taxon>
        <taxon>Oiketicinae</taxon>
        <taxon>Eumeta</taxon>
    </lineage>
</organism>
<reference evidence="2 3" key="1">
    <citation type="journal article" date="2019" name="Commun. Biol.">
        <title>The bagworm genome reveals a unique fibroin gene that provides high tensile strength.</title>
        <authorList>
            <person name="Kono N."/>
            <person name="Nakamura H."/>
            <person name="Ohtoshi R."/>
            <person name="Tomita M."/>
            <person name="Numata K."/>
            <person name="Arakawa K."/>
        </authorList>
    </citation>
    <scope>NUCLEOTIDE SEQUENCE [LARGE SCALE GENOMIC DNA]</scope>
</reference>
<dbReference type="PANTHER" id="PTHR46532">
    <property type="entry name" value="MALE FERTILITY FACTOR KL5"/>
    <property type="match status" value="1"/>
</dbReference>
<protein>
    <submittedName>
        <fullName evidence="2">Dynein beta chain, ciliary</fullName>
    </submittedName>
</protein>
<sequence>MMKKNPTARSFFPNFLQNKGQSIKEEDTIDTRIEFISEYVVKALKQKPEKWSKFMAGDEKTIMLRFFEMSKYDVMVFRVNTAGMISVTLSFPPLSRSKLVYFLRNIDDKITRANCRMAMTVGELSANVLVDLSIMADEVIGPMLCNPENQKGWPTVVKNDMKKHVSDLRNLLHQLKGEMSSQIMLPMPDGVQHIYHAEAKLAESRGQEVDLHLKTNIEGAVIKWAQQVHDLLHETSNIAFKRTKFPLPSADLNFYATRLRNLDGIYAQLRDPRVKRMAHYLQATSSVYIDCFKTMLTNIVAALLREVCNLMIQQCNNFVDPPSLFQGEADDQLIKLKTGMGIMDHFIEVYEMNRDKVYTFFPGGVTPVAWSFDFDRVFRRFNLYMKKLKLIEEILAATVEILKLEKMEFCGLRGKILSTECSKVLEDYQFAYANLSNITYDPSDPEDDTMFQADYVKHMKVLEDIDRRLAALFSHGLDECQDLDHIFKFFQIVGDLYHRPIITKELQPKLQRMLSLMHSNLDSVKAIYDEEVKRSTASDKAMVDPYLPPTAGVLWWIYKLRRRIIAPMDDFILFEDPIVESENAIYLKQKHNEMLTILKKSRGSHLQAVGRHRAGGVQSALGEESHL</sequence>
<name>A0A4C1XDB4_EUMVA</name>
<dbReference type="InterPro" id="IPR013594">
    <property type="entry name" value="Dynein_heavy_tail"/>
</dbReference>
<feature type="domain" description="Dynein heavy chain tail" evidence="1">
    <location>
        <begin position="302"/>
        <end position="601"/>
    </location>
</feature>
<accession>A0A4C1XDB4</accession>
<dbReference type="STRING" id="151549.A0A4C1XDB4"/>
<dbReference type="Pfam" id="PF08385">
    <property type="entry name" value="DHC_N1"/>
    <property type="match status" value="1"/>
</dbReference>
<gene>
    <name evidence="2" type="ORF">EVAR_28392_1</name>
</gene>
<dbReference type="GO" id="GO:0051959">
    <property type="term" value="F:dynein light intermediate chain binding"/>
    <property type="evidence" value="ECO:0007669"/>
    <property type="project" value="InterPro"/>
</dbReference>
<dbReference type="GO" id="GO:0007018">
    <property type="term" value="P:microtubule-based movement"/>
    <property type="evidence" value="ECO:0007669"/>
    <property type="project" value="InterPro"/>
</dbReference>
<dbReference type="GO" id="GO:0045505">
    <property type="term" value="F:dynein intermediate chain binding"/>
    <property type="evidence" value="ECO:0007669"/>
    <property type="project" value="InterPro"/>
</dbReference>
<evidence type="ECO:0000259" key="1">
    <source>
        <dbReference type="Pfam" id="PF08385"/>
    </source>
</evidence>
<evidence type="ECO:0000313" key="3">
    <source>
        <dbReference type="Proteomes" id="UP000299102"/>
    </source>
</evidence>
<dbReference type="InterPro" id="IPR026983">
    <property type="entry name" value="DHC"/>
</dbReference>
<proteinExistence type="predicted"/>
<dbReference type="Proteomes" id="UP000299102">
    <property type="component" value="Unassembled WGS sequence"/>
</dbReference>
<dbReference type="EMBL" id="BGZK01000806">
    <property type="protein sequence ID" value="GBP61183.1"/>
    <property type="molecule type" value="Genomic_DNA"/>
</dbReference>
<comment type="caution">
    <text evidence="2">The sequence shown here is derived from an EMBL/GenBank/DDBJ whole genome shotgun (WGS) entry which is preliminary data.</text>
</comment>
<keyword evidence="3" id="KW-1185">Reference proteome</keyword>
<dbReference type="GO" id="GO:0005858">
    <property type="term" value="C:axonemal dynein complex"/>
    <property type="evidence" value="ECO:0007669"/>
    <property type="project" value="TreeGrafter"/>
</dbReference>
<dbReference type="AlphaFoldDB" id="A0A4C1XDB4"/>
<evidence type="ECO:0000313" key="2">
    <source>
        <dbReference type="EMBL" id="GBP61183.1"/>
    </source>
</evidence>
<dbReference type="OrthoDB" id="447173at2759"/>
<dbReference type="PANTHER" id="PTHR46532:SF11">
    <property type="entry name" value="DYNEIN AXONEMAL HEAVY CHAIN 12"/>
    <property type="match status" value="1"/>
</dbReference>